<dbReference type="EMBL" id="LBPV01000068">
    <property type="protein sequence ID" value="KKP63487.1"/>
    <property type="molecule type" value="Genomic_DNA"/>
</dbReference>
<dbReference type="Gene3D" id="1.20.1420.30">
    <property type="entry name" value="NCX, central ion-binding region"/>
    <property type="match status" value="1"/>
</dbReference>
<feature type="transmembrane region" description="Helical" evidence="5">
    <location>
        <begin position="102"/>
        <end position="121"/>
    </location>
</feature>
<keyword evidence="4 5" id="KW-0472">Membrane</keyword>
<evidence type="ECO:0000256" key="2">
    <source>
        <dbReference type="ARBA" id="ARBA00022692"/>
    </source>
</evidence>
<organism evidence="7 8">
    <name type="scientific">candidate division WS6 bacterium GW2011_GWE1_34_7</name>
    <dbReference type="NCBI Taxonomy" id="1619093"/>
    <lineage>
        <taxon>Bacteria</taxon>
        <taxon>Candidatus Dojkabacteria</taxon>
    </lineage>
</organism>
<evidence type="ECO:0000256" key="4">
    <source>
        <dbReference type="ARBA" id="ARBA00023136"/>
    </source>
</evidence>
<feature type="transmembrane region" description="Helical" evidence="5">
    <location>
        <begin position="127"/>
        <end position="145"/>
    </location>
</feature>
<feature type="domain" description="Sodium/calcium exchanger membrane region" evidence="6">
    <location>
        <begin position="161"/>
        <end position="301"/>
    </location>
</feature>
<feature type="transmembrane region" description="Helical" evidence="5">
    <location>
        <begin position="195"/>
        <end position="214"/>
    </location>
</feature>
<dbReference type="PANTHER" id="PTHR10846">
    <property type="entry name" value="SODIUM/POTASSIUM/CALCIUM EXCHANGER"/>
    <property type="match status" value="1"/>
</dbReference>
<comment type="subcellular location">
    <subcellularLocation>
        <location evidence="1">Membrane</location>
        <topology evidence="1">Multi-pass membrane protein</topology>
    </subcellularLocation>
</comment>
<feature type="transmembrane region" description="Helical" evidence="5">
    <location>
        <begin position="157"/>
        <end position="175"/>
    </location>
</feature>
<keyword evidence="3 5" id="KW-1133">Transmembrane helix</keyword>
<dbReference type="InterPro" id="IPR004837">
    <property type="entry name" value="NaCa_Exmemb"/>
</dbReference>
<comment type="caution">
    <text evidence="7">The sequence shown here is derived from an EMBL/GenBank/DDBJ whole genome shotgun (WGS) entry which is preliminary data.</text>
</comment>
<protein>
    <submittedName>
        <fullName evidence="7">K+-dependent Na+/Ca+ exchanger protein</fullName>
    </submittedName>
</protein>
<evidence type="ECO:0000313" key="8">
    <source>
        <dbReference type="Proteomes" id="UP000033866"/>
    </source>
</evidence>
<sequence>MINLILIVVSLILVVKMADVFVDQATALSKKLKVSGFFVGFLLVSLGTSLPELATSLYSSSIGHTEIAISNVIGSNIANILLVLGSLALFCKYRLRSIDVNFNIPLLLSITSASILVIAINNYIINSFLGIILLLVFIISSYLINRNNHTNNIHCTTKFNLLFLIGSVILIVLFSRICIDNILIFANQLNLPEVLIGYFLLAFGTSLPEFATLYSSLKKGREDVGLGSIIGSNMFNLLFILGTSSLITTLDLKIFKLELLFVLIVTGLLMIFGLVGKKNLVSRREAVMLLSFYLLFVLIQLLKTL</sequence>
<evidence type="ECO:0000259" key="6">
    <source>
        <dbReference type="Pfam" id="PF01699"/>
    </source>
</evidence>
<name>A0A0G0E7Y0_9BACT</name>
<accession>A0A0G0E7Y0</accession>
<feature type="transmembrane region" description="Helical" evidence="5">
    <location>
        <begin position="226"/>
        <end position="248"/>
    </location>
</feature>
<dbReference type="InterPro" id="IPR004481">
    <property type="entry name" value="K/Na/Ca-exchanger"/>
</dbReference>
<dbReference type="GO" id="GO:0008273">
    <property type="term" value="F:calcium, potassium:sodium antiporter activity"/>
    <property type="evidence" value="ECO:0007669"/>
    <property type="project" value="TreeGrafter"/>
</dbReference>
<feature type="transmembrane region" description="Helical" evidence="5">
    <location>
        <begin position="286"/>
        <end position="302"/>
    </location>
</feature>
<feature type="transmembrane region" description="Helical" evidence="5">
    <location>
        <begin position="254"/>
        <end position="274"/>
    </location>
</feature>
<dbReference type="AlphaFoldDB" id="A0A0G0E7Y0"/>
<dbReference type="PANTHER" id="PTHR10846:SF8">
    <property type="entry name" value="INNER MEMBRANE PROTEIN YRBG"/>
    <property type="match status" value="1"/>
</dbReference>
<dbReference type="GO" id="GO:0005886">
    <property type="term" value="C:plasma membrane"/>
    <property type="evidence" value="ECO:0007669"/>
    <property type="project" value="TreeGrafter"/>
</dbReference>
<dbReference type="GO" id="GO:0005262">
    <property type="term" value="F:calcium channel activity"/>
    <property type="evidence" value="ECO:0007669"/>
    <property type="project" value="TreeGrafter"/>
</dbReference>
<evidence type="ECO:0000256" key="1">
    <source>
        <dbReference type="ARBA" id="ARBA00004141"/>
    </source>
</evidence>
<gene>
    <name evidence="7" type="ORF">UR61_C0068G0006</name>
</gene>
<dbReference type="Proteomes" id="UP000033866">
    <property type="component" value="Unassembled WGS sequence"/>
</dbReference>
<reference evidence="7 8" key="1">
    <citation type="journal article" date="2015" name="Nature">
        <title>rRNA introns, odd ribosomes, and small enigmatic genomes across a large radiation of phyla.</title>
        <authorList>
            <person name="Brown C.T."/>
            <person name="Hug L.A."/>
            <person name="Thomas B.C."/>
            <person name="Sharon I."/>
            <person name="Castelle C.J."/>
            <person name="Singh A."/>
            <person name="Wilkins M.J."/>
            <person name="Williams K.H."/>
            <person name="Banfield J.F."/>
        </authorList>
    </citation>
    <scope>NUCLEOTIDE SEQUENCE [LARGE SCALE GENOMIC DNA]</scope>
</reference>
<evidence type="ECO:0000256" key="5">
    <source>
        <dbReference type="SAM" id="Phobius"/>
    </source>
</evidence>
<feature type="domain" description="Sodium/calcium exchanger membrane region" evidence="6">
    <location>
        <begin position="4"/>
        <end position="142"/>
    </location>
</feature>
<proteinExistence type="predicted"/>
<dbReference type="InterPro" id="IPR044880">
    <property type="entry name" value="NCX_ion-bd_dom_sf"/>
</dbReference>
<evidence type="ECO:0000256" key="3">
    <source>
        <dbReference type="ARBA" id="ARBA00022989"/>
    </source>
</evidence>
<feature type="transmembrane region" description="Helical" evidence="5">
    <location>
        <begin position="67"/>
        <end position="90"/>
    </location>
</feature>
<dbReference type="Pfam" id="PF01699">
    <property type="entry name" value="Na_Ca_ex"/>
    <property type="match status" value="2"/>
</dbReference>
<evidence type="ECO:0000313" key="7">
    <source>
        <dbReference type="EMBL" id="KKP63487.1"/>
    </source>
</evidence>
<keyword evidence="2 5" id="KW-0812">Transmembrane</keyword>
<dbReference type="GO" id="GO:0006874">
    <property type="term" value="P:intracellular calcium ion homeostasis"/>
    <property type="evidence" value="ECO:0007669"/>
    <property type="project" value="TreeGrafter"/>
</dbReference>